<dbReference type="GO" id="GO:0005524">
    <property type="term" value="F:ATP binding"/>
    <property type="evidence" value="ECO:0007669"/>
    <property type="project" value="UniProtKB-KW"/>
</dbReference>
<dbReference type="GO" id="GO:0016887">
    <property type="term" value="F:ATP hydrolysis activity"/>
    <property type="evidence" value="ECO:0007669"/>
    <property type="project" value="InterPro"/>
</dbReference>
<dbReference type="InterPro" id="IPR015854">
    <property type="entry name" value="ABC_transpr_LolD-like"/>
</dbReference>
<dbReference type="EMBL" id="LQNT01000009">
    <property type="protein sequence ID" value="KZE38653.1"/>
    <property type="molecule type" value="Genomic_DNA"/>
</dbReference>
<keyword evidence="7" id="KW-0472">Membrane</keyword>
<comment type="function">
    <text evidence="10">Part of the ABC transporter complex hrt involved in hemin import. Responsible for energy coupling to the transport system.</text>
</comment>
<dbReference type="AlphaFoldDB" id="A0A161SLQ9"/>
<sequence>MTEHVLQMEDVTKTFGSGRTEVRALKKTSLEVSRGEVIAIIGPSGSGKSTLLTIAGGLQGPTEGEVQIAGERITELGEKDRSKVRLEHVGFILQSSNLVPFLTVSDQLKLLDQVKKGNMPKDERDGLLEELGITKLTGKYPNDLSGGERQRVAIAKALYSNPSLLLADEPTASLDSDRAFEVMKLLKSAAVTKNAATIVVTHDNRLTDYVDKVYKMVDGVLHLQGEGGSERLGESRTDFLEKGGNEDGI</sequence>
<reference evidence="13 14" key="1">
    <citation type="submission" date="2016-01" db="EMBL/GenBank/DDBJ databases">
        <title>Whole genome sequencing of Bhargavaea cecembensis T14.</title>
        <authorList>
            <person name="Hong K.W."/>
        </authorList>
    </citation>
    <scope>NUCLEOTIDE SEQUENCE [LARGE SCALE GENOMIC DNA]</scope>
    <source>
        <strain evidence="13 14">T14</strain>
    </source>
</reference>
<dbReference type="PANTHER" id="PTHR24220:SF666">
    <property type="entry name" value="HEMIN IMPORT ATP-BINDING PROTEIN HRTA-RELATED"/>
    <property type="match status" value="1"/>
</dbReference>
<feature type="domain" description="ABC transporter" evidence="12">
    <location>
        <begin position="6"/>
        <end position="243"/>
    </location>
</feature>
<comment type="subcellular location">
    <subcellularLocation>
        <location evidence="1">Cell membrane</location>
        <topology evidence="1">Peripheral membrane protein</topology>
    </subcellularLocation>
</comment>
<evidence type="ECO:0000256" key="6">
    <source>
        <dbReference type="ARBA" id="ARBA00022840"/>
    </source>
</evidence>
<dbReference type="Proteomes" id="UP000076490">
    <property type="component" value="Unassembled WGS sequence"/>
</dbReference>
<feature type="compositionally biased region" description="Basic and acidic residues" evidence="11">
    <location>
        <begin position="228"/>
        <end position="249"/>
    </location>
</feature>
<comment type="subunit">
    <text evidence="2">The complex is composed of two ATP-binding proteins (HrtA), two transmembrane proteins (HrtB) and a solute-binding protein.</text>
</comment>
<dbReference type="GO" id="GO:0005886">
    <property type="term" value="C:plasma membrane"/>
    <property type="evidence" value="ECO:0007669"/>
    <property type="project" value="UniProtKB-SubCell"/>
</dbReference>
<name>A0A161SLQ9_9BACL</name>
<dbReference type="Gene3D" id="3.40.50.300">
    <property type="entry name" value="P-loop containing nucleotide triphosphate hydrolases"/>
    <property type="match status" value="1"/>
</dbReference>
<accession>A0A161SLQ9</accession>
<dbReference type="RefSeq" id="WP_063180396.1">
    <property type="nucleotide sequence ID" value="NZ_LQNT01000009.1"/>
</dbReference>
<dbReference type="InterPro" id="IPR017871">
    <property type="entry name" value="ABC_transporter-like_CS"/>
</dbReference>
<dbReference type="InterPro" id="IPR027417">
    <property type="entry name" value="P-loop_NTPase"/>
</dbReference>
<dbReference type="OrthoDB" id="9791546at2"/>
<dbReference type="PANTHER" id="PTHR24220">
    <property type="entry name" value="IMPORT ATP-BINDING PROTEIN"/>
    <property type="match status" value="1"/>
</dbReference>
<evidence type="ECO:0000256" key="2">
    <source>
        <dbReference type="ARBA" id="ARBA00011131"/>
    </source>
</evidence>
<dbReference type="PROSITE" id="PS50893">
    <property type="entry name" value="ABC_TRANSPORTER_2"/>
    <property type="match status" value="1"/>
</dbReference>
<keyword evidence="3" id="KW-0813">Transport</keyword>
<feature type="region of interest" description="Disordered" evidence="11">
    <location>
        <begin position="226"/>
        <end position="249"/>
    </location>
</feature>
<keyword evidence="5" id="KW-0547">Nucleotide-binding</keyword>
<dbReference type="PROSITE" id="PS00211">
    <property type="entry name" value="ABC_TRANSPORTER_1"/>
    <property type="match status" value="1"/>
</dbReference>
<comment type="caution">
    <text evidence="13">The sequence shown here is derived from an EMBL/GenBank/DDBJ whole genome shotgun (WGS) entry which is preliminary data.</text>
</comment>
<evidence type="ECO:0000313" key="13">
    <source>
        <dbReference type="EMBL" id="KZE38653.1"/>
    </source>
</evidence>
<dbReference type="GO" id="GO:0022857">
    <property type="term" value="F:transmembrane transporter activity"/>
    <property type="evidence" value="ECO:0007669"/>
    <property type="project" value="TreeGrafter"/>
</dbReference>
<evidence type="ECO:0000256" key="10">
    <source>
        <dbReference type="ARBA" id="ARBA00024721"/>
    </source>
</evidence>
<dbReference type="SUPFAM" id="SSF52540">
    <property type="entry name" value="P-loop containing nucleoside triphosphate hydrolases"/>
    <property type="match status" value="1"/>
</dbReference>
<organism evidence="13 14">
    <name type="scientific">Bhargavaea cecembensis</name>
    <dbReference type="NCBI Taxonomy" id="394098"/>
    <lineage>
        <taxon>Bacteria</taxon>
        <taxon>Bacillati</taxon>
        <taxon>Bacillota</taxon>
        <taxon>Bacilli</taxon>
        <taxon>Bacillales</taxon>
        <taxon>Caryophanaceae</taxon>
        <taxon>Bhargavaea</taxon>
    </lineage>
</organism>
<evidence type="ECO:0000256" key="5">
    <source>
        <dbReference type="ARBA" id="ARBA00022741"/>
    </source>
</evidence>
<dbReference type="InterPro" id="IPR003439">
    <property type="entry name" value="ABC_transporter-like_ATP-bd"/>
</dbReference>
<dbReference type="InterPro" id="IPR017911">
    <property type="entry name" value="MacB-like_ATP-bd"/>
</dbReference>
<keyword evidence="6 13" id="KW-0067">ATP-binding</keyword>
<evidence type="ECO:0000256" key="7">
    <source>
        <dbReference type="ARBA" id="ARBA00023136"/>
    </source>
</evidence>
<evidence type="ECO:0000256" key="11">
    <source>
        <dbReference type="SAM" id="MobiDB-lite"/>
    </source>
</evidence>
<evidence type="ECO:0000256" key="9">
    <source>
        <dbReference type="ARBA" id="ARBA00024432"/>
    </source>
</evidence>
<evidence type="ECO:0000256" key="3">
    <source>
        <dbReference type="ARBA" id="ARBA00022448"/>
    </source>
</evidence>
<evidence type="ECO:0000256" key="1">
    <source>
        <dbReference type="ARBA" id="ARBA00004202"/>
    </source>
</evidence>
<evidence type="ECO:0000259" key="12">
    <source>
        <dbReference type="PROSITE" id="PS50893"/>
    </source>
</evidence>
<evidence type="ECO:0000256" key="4">
    <source>
        <dbReference type="ARBA" id="ARBA00022475"/>
    </source>
</evidence>
<gene>
    <name evidence="13" type="ORF">AV656_07045</name>
</gene>
<dbReference type="SMART" id="SM00382">
    <property type="entry name" value="AAA"/>
    <property type="match status" value="1"/>
</dbReference>
<dbReference type="CDD" id="cd03255">
    <property type="entry name" value="ABC_MJ0796_LolCDE_FtsE"/>
    <property type="match status" value="1"/>
</dbReference>
<protein>
    <recommendedName>
        <fullName evidence="9">Putative hemin import ATP-binding protein HrtA</fullName>
    </recommendedName>
</protein>
<evidence type="ECO:0000313" key="14">
    <source>
        <dbReference type="Proteomes" id="UP000076490"/>
    </source>
</evidence>
<comment type="similarity">
    <text evidence="8">Belongs to the ABC transporter superfamily. HrtA family.</text>
</comment>
<proteinExistence type="inferred from homology"/>
<keyword evidence="4" id="KW-1003">Cell membrane</keyword>
<dbReference type="Pfam" id="PF00005">
    <property type="entry name" value="ABC_tran"/>
    <property type="match status" value="1"/>
</dbReference>
<dbReference type="InterPro" id="IPR003593">
    <property type="entry name" value="AAA+_ATPase"/>
</dbReference>
<evidence type="ECO:0000256" key="8">
    <source>
        <dbReference type="ARBA" id="ARBA00024359"/>
    </source>
</evidence>